<reference evidence="1 2" key="1">
    <citation type="submission" date="2013-01" db="EMBL/GenBank/DDBJ databases">
        <authorList>
            <person name="Harkins D.M."/>
            <person name="Durkin A.S."/>
            <person name="Brinkac L.M."/>
            <person name="Haft D.H."/>
            <person name="Selengut J.D."/>
            <person name="Sanka R."/>
            <person name="DePew J."/>
            <person name="Purushe J."/>
            <person name="Chanthongthip A."/>
            <person name="Lattana O."/>
            <person name="Phetsouvanh R."/>
            <person name="Newton P.N."/>
            <person name="Vinetz J.M."/>
            <person name="Sutton G.G."/>
            <person name="Nierman W.C."/>
            <person name="Fouts D.E."/>
        </authorList>
    </citation>
    <scope>NUCLEOTIDE SEQUENCE [LARGE SCALE GENOMIC DNA]</scope>
    <source>
        <strain evidence="1 2">UI 13098</strain>
    </source>
</reference>
<organism evidence="1 2">
    <name type="scientific">Leptospira weilii str. UI 13098</name>
    <dbReference type="NCBI Taxonomy" id="1088542"/>
    <lineage>
        <taxon>Bacteria</taxon>
        <taxon>Pseudomonadati</taxon>
        <taxon>Spirochaetota</taxon>
        <taxon>Spirochaetia</taxon>
        <taxon>Leptospirales</taxon>
        <taxon>Leptospiraceae</taxon>
        <taxon>Leptospira</taxon>
    </lineage>
</organism>
<dbReference type="Proteomes" id="UP000012118">
    <property type="component" value="Unassembled WGS sequence"/>
</dbReference>
<proteinExistence type="predicted"/>
<name>M6PYM0_9LEPT</name>
<comment type="caution">
    <text evidence="1">The sequence shown here is derived from an EMBL/GenBank/DDBJ whole genome shotgun (WGS) entry which is preliminary data.</text>
</comment>
<keyword evidence="2" id="KW-1185">Reference proteome</keyword>
<evidence type="ECO:0000313" key="1">
    <source>
        <dbReference type="EMBL" id="EMN88159.1"/>
    </source>
</evidence>
<dbReference type="EMBL" id="AHNU02000086">
    <property type="protein sequence ID" value="EMN88159.1"/>
    <property type="molecule type" value="Genomic_DNA"/>
</dbReference>
<protein>
    <submittedName>
        <fullName evidence="1">Uncharacterized protein</fullName>
    </submittedName>
</protein>
<evidence type="ECO:0000313" key="2">
    <source>
        <dbReference type="Proteomes" id="UP000012118"/>
    </source>
</evidence>
<accession>M6PYM0</accession>
<dbReference type="AlphaFoldDB" id="M6PYM0"/>
<sequence>MEKFRQLITRRSHPIDAVRCFSTFSYYSDVCKRYSKVRNRFCKSTAVLKN</sequence>
<gene>
    <name evidence="1" type="ORF">LEP1GSC108_0510</name>
</gene>